<dbReference type="EMBL" id="CAADFH010000023">
    <property type="protein sequence ID" value="VFJ92438.1"/>
    <property type="molecule type" value="Genomic_DNA"/>
</dbReference>
<organism evidence="2">
    <name type="scientific">Candidatus Kentrum sp. LFY</name>
    <dbReference type="NCBI Taxonomy" id="2126342"/>
    <lineage>
        <taxon>Bacteria</taxon>
        <taxon>Pseudomonadati</taxon>
        <taxon>Pseudomonadota</taxon>
        <taxon>Gammaproteobacteria</taxon>
        <taxon>Candidatus Kentrum</taxon>
    </lineage>
</organism>
<name>A0A450UIU0_9GAMM</name>
<dbReference type="SUPFAM" id="SSF52172">
    <property type="entry name" value="CheY-like"/>
    <property type="match status" value="1"/>
</dbReference>
<reference evidence="2" key="1">
    <citation type="submission" date="2019-02" db="EMBL/GenBank/DDBJ databases">
        <authorList>
            <person name="Gruber-Vodicka R. H."/>
            <person name="Seah K. B. B."/>
        </authorList>
    </citation>
    <scope>NUCLEOTIDE SEQUENCE</scope>
    <source>
        <strain evidence="2">BECK_M6</strain>
    </source>
</reference>
<protein>
    <recommendedName>
        <fullName evidence="3">Response regulator receiver domain-containing protein</fullName>
    </recommendedName>
</protein>
<dbReference type="AlphaFoldDB" id="A0A450UIU0"/>
<sequence length="389" mass="44052">MNKTVSLLGLLIEDNPLTLEQMLEDLPKTVSNFDIHWDALDKFDDALEHIKKYRYDLVITDVYDTERREVIPEDNKAKDVVAAIRKTRMCPTIVYSSRRRPDSMKTESPFLQYVDKAAAPDQIEKAVKSLIETGIPGIARRLHDELDAVSGPSFLWTFLQDHWDKLQEGGFTSPETLERLIRKRAAIQLSRLDPRKTDMMEIDSVSASEYYLMPPVADGLRLGTILRKLNANEFFVVLTPHCHLAIQEGKSCPRADHVLLVPIIPFSTVTTENPDSNPKGVTNEKKRDARLRRITQSPPQIGKPQGRYWFLPGFLDIPSSYCDFMQSQSIPYETATSSDYEPLATLDTPFAEAFQSCFTSFYGSVGLPGLRPEDFGHLTDPEQSDPSPQ</sequence>
<accession>A0A450UIU0</accession>
<evidence type="ECO:0008006" key="3">
    <source>
        <dbReference type="Google" id="ProtNLM"/>
    </source>
</evidence>
<dbReference type="Gene3D" id="3.40.50.2300">
    <property type="match status" value="1"/>
</dbReference>
<proteinExistence type="predicted"/>
<feature type="region of interest" description="Disordered" evidence="1">
    <location>
        <begin position="271"/>
        <end position="300"/>
    </location>
</feature>
<evidence type="ECO:0000256" key="1">
    <source>
        <dbReference type="SAM" id="MobiDB-lite"/>
    </source>
</evidence>
<feature type="compositionally biased region" description="Polar residues" evidence="1">
    <location>
        <begin position="271"/>
        <end position="280"/>
    </location>
</feature>
<evidence type="ECO:0000313" key="2">
    <source>
        <dbReference type="EMBL" id="VFJ92438.1"/>
    </source>
</evidence>
<gene>
    <name evidence="2" type="ORF">BECKLFY1418A_GA0070994_102313</name>
</gene>
<dbReference type="InterPro" id="IPR011006">
    <property type="entry name" value="CheY-like_superfamily"/>
</dbReference>